<feature type="region of interest" description="Disordered" evidence="1">
    <location>
        <begin position="374"/>
        <end position="404"/>
    </location>
</feature>
<feature type="compositionally biased region" description="Basic residues" evidence="1">
    <location>
        <begin position="843"/>
        <end position="857"/>
    </location>
</feature>
<feature type="compositionally biased region" description="Basic and acidic residues" evidence="1">
    <location>
        <begin position="690"/>
        <end position="701"/>
    </location>
</feature>
<feature type="compositionally biased region" description="Polar residues" evidence="1">
    <location>
        <begin position="381"/>
        <end position="396"/>
    </location>
</feature>
<evidence type="ECO:0000256" key="1">
    <source>
        <dbReference type="SAM" id="MobiDB-lite"/>
    </source>
</evidence>
<feature type="compositionally biased region" description="Polar residues" evidence="1">
    <location>
        <begin position="254"/>
        <end position="282"/>
    </location>
</feature>
<gene>
    <name evidence="2" type="ORF">RR48_11901</name>
</gene>
<dbReference type="Proteomes" id="UP000053240">
    <property type="component" value="Unassembled WGS sequence"/>
</dbReference>
<dbReference type="KEGG" id="pmac:106721490"/>
<keyword evidence="3" id="KW-1185">Reference proteome</keyword>
<feature type="compositionally biased region" description="Basic residues" evidence="1">
    <location>
        <begin position="231"/>
        <end position="241"/>
    </location>
</feature>
<feature type="compositionally biased region" description="Polar residues" evidence="1">
    <location>
        <begin position="675"/>
        <end position="686"/>
    </location>
</feature>
<protein>
    <submittedName>
        <fullName evidence="2">Uncharacterized protein</fullName>
    </submittedName>
</protein>
<dbReference type="EMBL" id="KQ460045">
    <property type="protein sequence ID" value="KPJ18053.1"/>
    <property type="molecule type" value="Genomic_DNA"/>
</dbReference>
<feature type="region of interest" description="Disordered" evidence="1">
    <location>
        <begin position="199"/>
        <end position="283"/>
    </location>
</feature>
<feature type="region of interest" description="Disordered" evidence="1">
    <location>
        <begin position="646"/>
        <end position="720"/>
    </location>
</feature>
<accession>A0A194RJP6</accession>
<feature type="region of interest" description="Disordered" evidence="1">
    <location>
        <begin position="843"/>
        <end position="919"/>
    </location>
</feature>
<evidence type="ECO:0000313" key="2">
    <source>
        <dbReference type="EMBL" id="KPJ18053.1"/>
    </source>
</evidence>
<feature type="compositionally biased region" description="Acidic residues" evidence="1">
    <location>
        <begin position="878"/>
        <end position="887"/>
    </location>
</feature>
<sequence length="938" mass="106280">MPPKSKRIKNITTSKENTILATKAIQKSVVKNAKVPRKALADKTNSASDDNDPVTSPKIRIQTRKMKAINVNTAKLKENDKIRPKRNEKLRDISTKNQVLNIKSNKPIEPETHTVLQKTPVAILEPMQQVSEKVVEKRIADSRPKRICRLPSKFDDHFISPSKCIPVQPIQASTPIVQIKDKKISAKFDDEINKSFTKKNQQTISTDSSKGSSSIENSSSSYNSSTEKPKRNTRSTKRKLIKPVLEKQKASKKIPNTNKKQADTNNNAKDTNPKQSFCNTSPCKDVNKITKNRIIKKDYSFRLFDEKKDAKKRSANNLDVYEFTYDPAQEPPPPKKKRKRVVKKNQEKPKHVLKTNYDKNIAKSLADLKNMLSKKTDAKQQTETPVPSQTKFTPSVDNKIKNVPQNTNNAVTENVPLNTNNAVTENLPQNTNNAVTGNVLQNTNNAVTENVLQNTNNTLAKNVPQNVTHTVENGLQANFNSFNVEDIVLNDVSIANDYNDLNYSPVNSPDHVRQASEPRDVCAMETVTNNDPLNIQEDISFFDDIPVASSSMNVSTRNPSATPWRAEYEQLPIKWQVNTYVKPNMTPAFECSFINFNDKKKHVYTNMVPEDPEPLQEIIETETPSKLKQTSIISFFKEVVERQTRKKLKTKTTPVKDPVFDDHNTDVLPTEEPVASNSIHKTPQKTSSKRSTDLSDNKENSTELVQNSPTKSRTKKSRQNEVNKDVTFFGFDESEEQENVSPIKKDKGKINALRPRSRAVLQEFNVQKGPIRMPLGARNKKDRNAINKVFDEVVDIEENLFQEKAKEITEETNNSVESNVNISPEDSQSVHLFEDLEVVHSKPPRKSYGKAKKVAFRHHSESSDTQEEVQGNQGGSSGEEDNLEDLTFEIPTAQTKRIRKKKKMAKQRSRKEDKEAEEWAAGFNSMCEDIDHFDLIVE</sequence>
<feature type="compositionally biased region" description="Basic residues" evidence="1">
    <location>
        <begin position="896"/>
        <end position="909"/>
    </location>
</feature>
<dbReference type="AlphaFoldDB" id="A0A194RJP6"/>
<evidence type="ECO:0000313" key="3">
    <source>
        <dbReference type="Proteomes" id="UP000053240"/>
    </source>
</evidence>
<feature type="compositionally biased region" description="Basic residues" evidence="1">
    <location>
        <begin position="334"/>
        <end position="343"/>
    </location>
</feature>
<dbReference type="InParanoid" id="A0A194RJP6"/>
<feature type="compositionally biased region" description="Low complexity" evidence="1">
    <location>
        <begin position="205"/>
        <end position="225"/>
    </location>
</feature>
<feature type="region of interest" description="Disordered" evidence="1">
    <location>
        <begin position="34"/>
        <end position="58"/>
    </location>
</feature>
<name>A0A194RJP6_PAPMA</name>
<organism evidence="2 3">
    <name type="scientific">Papilio machaon</name>
    <name type="common">Old World swallowtail butterfly</name>
    <dbReference type="NCBI Taxonomy" id="76193"/>
    <lineage>
        <taxon>Eukaryota</taxon>
        <taxon>Metazoa</taxon>
        <taxon>Ecdysozoa</taxon>
        <taxon>Arthropoda</taxon>
        <taxon>Hexapoda</taxon>
        <taxon>Insecta</taxon>
        <taxon>Pterygota</taxon>
        <taxon>Neoptera</taxon>
        <taxon>Endopterygota</taxon>
        <taxon>Lepidoptera</taxon>
        <taxon>Glossata</taxon>
        <taxon>Ditrysia</taxon>
        <taxon>Papilionoidea</taxon>
        <taxon>Papilionidae</taxon>
        <taxon>Papilioninae</taxon>
        <taxon>Papilio</taxon>
    </lineage>
</organism>
<reference evidence="2 3" key="1">
    <citation type="journal article" date="2015" name="Nat. Commun.">
        <title>Outbred genome sequencing and CRISPR/Cas9 gene editing in butterflies.</title>
        <authorList>
            <person name="Li X."/>
            <person name="Fan D."/>
            <person name="Zhang W."/>
            <person name="Liu G."/>
            <person name="Zhang L."/>
            <person name="Zhao L."/>
            <person name="Fang X."/>
            <person name="Chen L."/>
            <person name="Dong Y."/>
            <person name="Chen Y."/>
            <person name="Ding Y."/>
            <person name="Zhao R."/>
            <person name="Feng M."/>
            <person name="Zhu Y."/>
            <person name="Feng Y."/>
            <person name="Jiang X."/>
            <person name="Zhu D."/>
            <person name="Xiang H."/>
            <person name="Feng X."/>
            <person name="Li S."/>
            <person name="Wang J."/>
            <person name="Zhang G."/>
            <person name="Kronforst M.R."/>
            <person name="Wang W."/>
        </authorList>
    </citation>
    <scope>NUCLEOTIDE SEQUENCE [LARGE SCALE GENOMIC DNA]</scope>
    <source>
        <strain evidence="2">Ya'a_city_454_Pm</strain>
        <tissue evidence="2">Whole body</tissue>
    </source>
</reference>
<feature type="compositionally biased region" description="Polar residues" evidence="1">
    <location>
        <begin position="702"/>
        <end position="711"/>
    </location>
</feature>
<feature type="region of interest" description="Disordered" evidence="1">
    <location>
        <begin position="324"/>
        <end position="349"/>
    </location>
</feature>
<proteinExistence type="predicted"/>